<dbReference type="EMBL" id="CAADJD010000018">
    <property type="protein sequence ID" value="VFS64790.1"/>
    <property type="molecule type" value="Genomic_DNA"/>
</dbReference>
<sequence length="34" mass="3936">MSYAYVVQVETFTEVLHDFVKISLFDIKRALSAN</sequence>
<dbReference type="Proteomes" id="UP000401081">
    <property type="component" value="Unassembled WGS sequence"/>
</dbReference>
<keyword evidence="2" id="KW-1185">Reference proteome</keyword>
<dbReference type="AlphaFoldDB" id="A0A485AVT8"/>
<accession>A0A485AVT8</accession>
<protein>
    <submittedName>
        <fullName evidence="1">Uncharacterized protein</fullName>
    </submittedName>
</protein>
<name>A0A485AVT8_KLUCR</name>
<organism evidence="1 2">
    <name type="scientific">Kluyvera cryocrescens</name>
    <name type="common">Kluyvera citrophila</name>
    <dbReference type="NCBI Taxonomy" id="580"/>
    <lineage>
        <taxon>Bacteria</taxon>
        <taxon>Pseudomonadati</taxon>
        <taxon>Pseudomonadota</taxon>
        <taxon>Gammaproteobacteria</taxon>
        <taxon>Enterobacterales</taxon>
        <taxon>Enterobacteriaceae</taxon>
        <taxon>Kluyvera</taxon>
    </lineage>
</organism>
<gene>
    <name evidence="1" type="ORF">NCTC12993_03362</name>
</gene>
<evidence type="ECO:0000313" key="2">
    <source>
        <dbReference type="Proteomes" id="UP000401081"/>
    </source>
</evidence>
<proteinExistence type="predicted"/>
<evidence type="ECO:0000313" key="1">
    <source>
        <dbReference type="EMBL" id="VFS64790.1"/>
    </source>
</evidence>
<reference evidence="1 2" key="1">
    <citation type="submission" date="2019-03" db="EMBL/GenBank/DDBJ databases">
        <authorList>
            <consortium name="Pathogen Informatics"/>
        </authorList>
    </citation>
    <scope>NUCLEOTIDE SEQUENCE [LARGE SCALE GENOMIC DNA]</scope>
    <source>
        <strain evidence="1 2">NCTC12993</strain>
    </source>
</reference>